<name>A0A1H6L718_RUMFL</name>
<dbReference type="EMBL" id="FNWV01000016">
    <property type="protein sequence ID" value="SEH84012.1"/>
    <property type="molecule type" value="Genomic_DNA"/>
</dbReference>
<protein>
    <submittedName>
        <fullName evidence="2">Uncharacterized protein</fullName>
    </submittedName>
</protein>
<dbReference type="AlphaFoldDB" id="A0A1H6L718"/>
<gene>
    <name evidence="2" type="ORF">SAMN02910265_02982</name>
</gene>
<evidence type="ECO:0000313" key="2">
    <source>
        <dbReference type="EMBL" id="SEH84012.1"/>
    </source>
</evidence>
<proteinExistence type="predicted"/>
<dbReference type="OrthoDB" id="1823048at2"/>
<dbReference type="Proteomes" id="UP000183190">
    <property type="component" value="Unassembled WGS sequence"/>
</dbReference>
<sequence length="90" mass="10439">MRKPEEKKTVRKTVLMTEALSNEIEEEAKNRGIKPNAVMNERLKHPGSDNKPSFMAAVQDFTNKAVKKLEKYSEQEAKELEKEGNKLWTY</sequence>
<feature type="region of interest" description="Disordered" evidence="1">
    <location>
        <begin position="26"/>
        <end position="53"/>
    </location>
</feature>
<accession>A0A1H6L718</accession>
<evidence type="ECO:0000256" key="1">
    <source>
        <dbReference type="SAM" id="MobiDB-lite"/>
    </source>
</evidence>
<reference evidence="2 3" key="1">
    <citation type="submission" date="2016-10" db="EMBL/GenBank/DDBJ databases">
        <authorList>
            <person name="de Groot N.N."/>
        </authorList>
    </citation>
    <scope>NUCLEOTIDE SEQUENCE [LARGE SCALE GENOMIC DNA]</scope>
    <source>
        <strain evidence="2 3">YAD2003</strain>
    </source>
</reference>
<organism evidence="2 3">
    <name type="scientific">Ruminococcus flavefaciens</name>
    <dbReference type="NCBI Taxonomy" id="1265"/>
    <lineage>
        <taxon>Bacteria</taxon>
        <taxon>Bacillati</taxon>
        <taxon>Bacillota</taxon>
        <taxon>Clostridia</taxon>
        <taxon>Eubacteriales</taxon>
        <taxon>Oscillospiraceae</taxon>
        <taxon>Ruminococcus</taxon>
    </lineage>
</organism>
<dbReference type="RefSeq" id="WP_074718810.1">
    <property type="nucleotide sequence ID" value="NZ_FNWV01000016.1"/>
</dbReference>
<evidence type="ECO:0000313" key="3">
    <source>
        <dbReference type="Proteomes" id="UP000183190"/>
    </source>
</evidence>